<protein>
    <recommendedName>
        <fullName evidence="3">Restriction endonuclease type IV Mrr domain-containing protein</fullName>
    </recommendedName>
</protein>
<proteinExistence type="predicted"/>
<dbReference type="InterPro" id="IPR007560">
    <property type="entry name" value="Restrct_endonuc_IV_Mrr"/>
</dbReference>
<evidence type="ECO:0000259" key="3">
    <source>
        <dbReference type="Pfam" id="PF04471"/>
    </source>
</evidence>
<sequence length="238" mass="25947">MTQRARRRVTTRRPDRRPARRPVRGPARRPVRRPRGRAARRRARERALTRLAVAALLLAALVALARAHPVATGTVAVLAVVAATLVLLVRTGRLDLPGATGPRRDVTHTLAALQHMTGTQFEHAVADLARRDPAVRSATVSGGANDRGLDVLVVLRDGRRIAVQCKRYAEGNRVGAPAIYTANGTYRAYHRCDQAVIVTTSRFTRDAEVANASLPEPLRLIDGRRLARWLGGGAAPWT</sequence>
<name>A0ABN3SQF5_9ACTN</name>
<evidence type="ECO:0000256" key="2">
    <source>
        <dbReference type="SAM" id="Phobius"/>
    </source>
</evidence>
<keyword evidence="5" id="KW-1185">Reference proteome</keyword>
<dbReference type="EMBL" id="BAAARK010000030">
    <property type="protein sequence ID" value="GAA2682818.1"/>
    <property type="molecule type" value="Genomic_DNA"/>
</dbReference>
<dbReference type="PANTHER" id="PTHR30015">
    <property type="entry name" value="MRR RESTRICTION SYSTEM PROTEIN"/>
    <property type="match status" value="1"/>
</dbReference>
<dbReference type="InterPro" id="IPR052906">
    <property type="entry name" value="Type_IV_Methyl-Rstrct_Enzyme"/>
</dbReference>
<dbReference type="Proteomes" id="UP001500994">
    <property type="component" value="Unassembled WGS sequence"/>
</dbReference>
<accession>A0ABN3SQF5</accession>
<feature type="domain" description="Restriction endonuclease type IV Mrr" evidence="3">
    <location>
        <begin position="113"/>
        <end position="230"/>
    </location>
</feature>
<dbReference type="InterPro" id="IPR011335">
    <property type="entry name" value="Restrct_endonuc-II-like"/>
</dbReference>
<reference evidence="4 5" key="1">
    <citation type="journal article" date="2019" name="Int. J. Syst. Evol. Microbiol.">
        <title>The Global Catalogue of Microorganisms (GCM) 10K type strain sequencing project: providing services to taxonomists for standard genome sequencing and annotation.</title>
        <authorList>
            <consortium name="The Broad Institute Genomics Platform"/>
            <consortium name="The Broad Institute Genome Sequencing Center for Infectious Disease"/>
            <person name="Wu L."/>
            <person name="Ma J."/>
        </authorList>
    </citation>
    <scope>NUCLEOTIDE SEQUENCE [LARGE SCALE GENOMIC DNA]</scope>
    <source>
        <strain evidence="4 5">JCM 16374</strain>
    </source>
</reference>
<dbReference type="InterPro" id="IPR011856">
    <property type="entry name" value="tRNA_endonuc-like_dom_sf"/>
</dbReference>
<gene>
    <name evidence="4" type="ORF">GCM10009864_64570</name>
</gene>
<feature type="region of interest" description="Disordered" evidence="1">
    <location>
        <begin position="1"/>
        <end position="43"/>
    </location>
</feature>
<dbReference type="Gene3D" id="3.40.1350.10">
    <property type="match status" value="1"/>
</dbReference>
<dbReference type="Pfam" id="PF04471">
    <property type="entry name" value="Mrr_cat"/>
    <property type="match status" value="1"/>
</dbReference>
<keyword evidence="2" id="KW-0472">Membrane</keyword>
<dbReference type="PANTHER" id="PTHR30015:SF6">
    <property type="entry name" value="SLL1429 PROTEIN"/>
    <property type="match status" value="1"/>
</dbReference>
<dbReference type="RefSeq" id="WP_344582520.1">
    <property type="nucleotide sequence ID" value="NZ_BAAARK010000030.1"/>
</dbReference>
<comment type="caution">
    <text evidence="4">The sequence shown here is derived from an EMBL/GenBank/DDBJ whole genome shotgun (WGS) entry which is preliminary data.</text>
</comment>
<feature type="compositionally biased region" description="Basic residues" evidence="1">
    <location>
        <begin position="1"/>
        <end position="11"/>
    </location>
</feature>
<organism evidence="4 5">
    <name type="scientific">Streptomyces lunalinharesii</name>
    <dbReference type="NCBI Taxonomy" id="333384"/>
    <lineage>
        <taxon>Bacteria</taxon>
        <taxon>Bacillati</taxon>
        <taxon>Actinomycetota</taxon>
        <taxon>Actinomycetes</taxon>
        <taxon>Kitasatosporales</taxon>
        <taxon>Streptomycetaceae</taxon>
        <taxon>Streptomyces</taxon>
    </lineage>
</organism>
<keyword evidence="2" id="KW-0812">Transmembrane</keyword>
<evidence type="ECO:0000313" key="5">
    <source>
        <dbReference type="Proteomes" id="UP001500994"/>
    </source>
</evidence>
<evidence type="ECO:0000313" key="4">
    <source>
        <dbReference type="EMBL" id="GAA2682818.1"/>
    </source>
</evidence>
<evidence type="ECO:0000256" key="1">
    <source>
        <dbReference type="SAM" id="MobiDB-lite"/>
    </source>
</evidence>
<keyword evidence="2" id="KW-1133">Transmembrane helix</keyword>
<feature type="compositionally biased region" description="Basic residues" evidence="1">
    <location>
        <begin position="18"/>
        <end position="43"/>
    </location>
</feature>
<dbReference type="SUPFAM" id="SSF52980">
    <property type="entry name" value="Restriction endonuclease-like"/>
    <property type="match status" value="1"/>
</dbReference>
<feature type="transmembrane region" description="Helical" evidence="2">
    <location>
        <begin position="77"/>
        <end position="96"/>
    </location>
</feature>